<dbReference type="SUPFAM" id="SSF52540">
    <property type="entry name" value="P-loop containing nucleoside triphosphate hydrolases"/>
    <property type="match status" value="1"/>
</dbReference>
<dbReference type="InterPro" id="IPR027417">
    <property type="entry name" value="P-loop_NTPase"/>
</dbReference>
<protein>
    <recommendedName>
        <fullName evidence="2">Nephrocystin 3-like N-terminal domain-containing protein</fullName>
    </recommendedName>
</protein>
<evidence type="ECO:0000256" key="1">
    <source>
        <dbReference type="ARBA" id="ARBA00022737"/>
    </source>
</evidence>
<feature type="domain" description="Nephrocystin 3-like N-terminal" evidence="2">
    <location>
        <begin position="194"/>
        <end position="358"/>
    </location>
</feature>
<dbReference type="InterPro" id="IPR056884">
    <property type="entry name" value="NPHP3-like_N"/>
</dbReference>
<dbReference type="PANTHER" id="PTHR10039:SF15">
    <property type="entry name" value="NACHT DOMAIN-CONTAINING PROTEIN"/>
    <property type="match status" value="1"/>
</dbReference>
<reference evidence="3" key="1">
    <citation type="journal article" date="2020" name="Stud. Mycol.">
        <title>101 Dothideomycetes genomes: a test case for predicting lifestyles and emergence of pathogens.</title>
        <authorList>
            <person name="Haridas S."/>
            <person name="Albert R."/>
            <person name="Binder M."/>
            <person name="Bloem J."/>
            <person name="Labutti K."/>
            <person name="Salamov A."/>
            <person name="Andreopoulos B."/>
            <person name="Baker S."/>
            <person name="Barry K."/>
            <person name="Bills G."/>
            <person name="Bluhm B."/>
            <person name="Cannon C."/>
            <person name="Castanera R."/>
            <person name="Culley D."/>
            <person name="Daum C."/>
            <person name="Ezra D."/>
            <person name="Gonzalez J."/>
            <person name="Henrissat B."/>
            <person name="Kuo A."/>
            <person name="Liang C."/>
            <person name="Lipzen A."/>
            <person name="Lutzoni F."/>
            <person name="Magnuson J."/>
            <person name="Mondo S."/>
            <person name="Nolan M."/>
            <person name="Ohm R."/>
            <person name="Pangilinan J."/>
            <person name="Park H.-J."/>
            <person name="Ramirez L."/>
            <person name="Alfaro M."/>
            <person name="Sun H."/>
            <person name="Tritt A."/>
            <person name="Yoshinaga Y."/>
            <person name="Zwiers L.-H."/>
            <person name="Turgeon B."/>
            <person name="Goodwin S."/>
            <person name="Spatafora J."/>
            <person name="Crous P."/>
            <person name="Grigoriev I."/>
        </authorList>
    </citation>
    <scope>NUCLEOTIDE SEQUENCE</scope>
    <source>
        <strain evidence="3">CBS 207.26</strain>
    </source>
</reference>
<dbReference type="PANTHER" id="PTHR10039">
    <property type="entry name" value="AMELOGENIN"/>
    <property type="match status" value="1"/>
</dbReference>
<organism evidence="3 4">
    <name type="scientific">Zopfia rhizophila CBS 207.26</name>
    <dbReference type="NCBI Taxonomy" id="1314779"/>
    <lineage>
        <taxon>Eukaryota</taxon>
        <taxon>Fungi</taxon>
        <taxon>Dikarya</taxon>
        <taxon>Ascomycota</taxon>
        <taxon>Pezizomycotina</taxon>
        <taxon>Dothideomycetes</taxon>
        <taxon>Dothideomycetes incertae sedis</taxon>
        <taxon>Zopfiaceae</taxon>
        <taxon>Zopfia</taxon>
    </lineage>
</organism>
<dbReference type="AlphaFoldDB" id="A0A6A6E0Z7"/>
<dbReference type="OrthoDB" id="195446at2759"/>
<evidence type="ECO:0000313" key="4">
    <source>
        <dbReference type="Proteomes" id="UP000800200"/>
    </source>
</evidence>
<dbReference type="Proteomes" id="UP000800200">
    <property type="component" value="Unassembled WGS sequence"/>
</dbReference>
<keyword evidence="1" id="KW-0677">Repeat</keyword>
<accession>A0A6A6E0Z7</accession>
<name>A0A6A6E0Z7_9PEZI</name>
<evidence type="ECO:0000259" key="2">
    <source>
        <dbReference type="Pfam" id="PF24883"/>
    </source>
</evidence>
<evidence type="ECO:0000313" key="3">
    <source>
        <dbReference type="EMBL" id="KAF2183576.1"/>
    </source>
</evidence>
<dbReference type="Pfam" id="PF24883">
    <property type="entry name" value="NPHP3_N"/>
    <property type="match status" value="1"/>
</dbReference>
<proteinExistence type="predicted"/>
<dbReference type="Gene3D" id="3.40.50.300">
    <property type="entry name" value="P-loop containing nucleotide triphosphate hydrolases"/>
    <property type="match status" value="1"/>
</dbReference>
<keyword evidence="4" id="KW-1185">Reference proteome</keyword>
<gene>
    <name evidence="3" type="ORF">K469DRAFT_690028</name>
</gene>
<dbReference type="EMBL" id="ML994642">
    <property type="protein sequence ID" value="KAF2183576.1"/>
    <property type="molecule type" value="Genomic_DNA"/>
</dbReference>
<sequence length="406" mass="46427">MSFGYSAGDILKALELANEIRTRFVDAPDQFKAISDEVRSLSIVLDDIKVVLPQRDLTSEQRKELVSIIVGCYNILNTLNKTLEKYQELDPDLQNCDPKSFRFTVRRGWKRLRWKPDDVKELRSRVISNTSLLNGFNGQLTRNVSLATKAGVDQLHERQDDQERHQQHQTILDWLTPVDYATQQSDFIARRQEGTGQWLLYSAEFQEWLHQSYKTLFCPGIPGAGKTMLTSIVIEHLFTKFQNDASVGIAYIYCNFRRQQEQRPADLLASLLKQLIQGRPLVPEGVRNLYGRHNVKRTRPSFDEISNVLQSVISGSTTFLIIDALDECQISDGGRRRFLSEIFNIQARTGASIFATSRFIPDIGKEFEGCQSLEIRANDEDVQRYLDTHVAAAVMCLTQSYPAREN</sequence>